<evidence type="ECO:0000313" key="3">
    <source>
        <dbReference type="Proteomes" id="UP000176723"/>
    </source>
</evidence>
<dbReference type="AlphaFoldDB" id="A0A1G1W430"/>
<feature type="transmembrane region" description="Helical" evidence="1">
    <location>
        <begin position="98"/>
        <end position="118"/>
    </location>
</feature>
<evidence type="ECO:0000313" key="2">
    <source>
        <dbReference type="EMBL" id="OGY22415.1"/>
    </source>
</evidence>
<feature type="transmembrane region" description="Helical" evidence="1">
    <location>
        <begin position="204"/>
        <end position="226"/>
    </location>
</feature>
<comment type="caution">
    <text evidence="2">The sequence shown here is derived from an EMBL/GenBank/DDBJ whole genome shotgun (WGS) entry which is preliminary data.</text>
</comment>
<sequence>MTIIIFLSAFYGVFFVRVQLIRYLMSASMLTTGSNKLGIVIYDLLFFPGILIHELAHFFAANFLGVRTGSIEIFPKEIHGEVKLGSVQVGKSDPVRGALIGSSPLLIGTILLVVLLKWRFPFLFTEPLTAAITSISKGIHWPDAFAFYLLFAVSNTMVLSKSDRKELVPAALLVLGISIIAWISKSMVLLDKIAGVMGEVSGALAITFSAVFVLNLILMLPLIVIVKLLERVLRRKITLK</sequence>
<dbReference type="Proteomes" id="UP000176723">
    <property type="component" value="Unassembled WGS sequence"/>
</dbReference>
<name>A0A1G1W430_9BACT</name>
<reference evidence="2 3" key="1">
    <citation type="journal article" date="2016" name="Nat. Commun.">
        <title>Thousands of microbial genomes shed light on interconnected biogeochemical processes in an aquifer system.</title>
        <authorList>
            <person name="Anantharaman K."/>
            <person name="Brown C.T."/>
            <person name="Hug L.A."/>
            <person name="Sharon I."/>
            <person name="Castelle C.J."/>
            <person name="Probst A.J."/>
            <person name="Thomas B.C."/>
            <person name="Singh A."/>
            <person name="Wilkins M.J."/>
            <person name="Karaoz U."/>
            <person name="Brodie E.L."/>
            <person name="Williams K.H."/>
            <person name="Hubbard S.S."/>
            <person name="Banfield J.F."/>
        </authorList>
    </citation>
    <scope>NUCLEOTIDE SEQUENCE [LARGE SCALE GENOMIC DNA]</scope>
</reference>
<keyword evidence="1" id="KW-0812">Transmembrane</keyword>
<evidence type="ECO:0000256" key="1">
    <source>
        <dbReference type="SAM" id="Phobius"/>
    </source>
</evidence>
<dbReference type="STRING" id="1797593.A3A65_04650"/>
<proteinExistence type="predicted"/>
<protein>
    <submittedName>
        <fullName evidence="2">Uncharacterized protein</fullName>
    </submittedName>
</protein>
<accession>A0A1G1W430</accession>
<feature type="transmembrane region" description="Helical" evidence="1">
    <location>
        <begin position="44"/>
        <end position="66"/>
    </location>
</feature>
<organism evidence="2 3">
    <name type="scientific">Candidatus Chisholmbacteria bacterium RIFCSPLOWO2_01_FULL_49_14</name>
    <dbReference type="NCBI Taxonomy" id="1797593"/>
    <lineage>
        <taxon>Bacteria</taxon>
        <taxon>Candidatus Chisholmiibacteriota</taxon>
    </lineage>
</organism>
<keyword evidence="1" id="KW-1133">Transmembrane helix</keyword>
<feature type="transmembrane region" description="Helical" evidence="1">
    <location>
        <begin position="167"/>
        <end position="184"/>
    </location>
</feature>
<gene>
    <name evidence="2" type="ORF">A3A65_04650</name>
</gene>
<dbReference type="EMBL" id="MHCL01000003">
    <property type="protein sequence ID" value="OGY22415.1"/>
    <property type="molecule type" value="Genomic_DNA"/>
</dbReference>
<keyword evidence="1" id="KW-0472">Membrane</keyword>